<name>A0ACC0ZL68_9ROSI</name>
<sequence length="95" mass="10638">MIFLFLVPVMLGLLQVEYQSKNVSPFDTHPINMWVFLAATCIYCTGLATNLELQNHTTTHSKIISHVILSSGALTLVTLASVLFPCLIRWLILCF</sequence>
<keyword evidence="2" id="KW-1185">Reference proteome</keyword>
<evidence type="ECO:0000313" key="2">
    <source>
        <dbReference type="Proteomes" id="UP001163603"/>
    </source>
</evidence>
<protein>
    <submittedName>
        <fullName evidence="1">Uncharacterized protein</fullName>
    </submittedName>
</protein>
<organism evidence="1 2">
    <name type="scientific">Pistacia integerrima</name>
    <dbReference type="NCBI Taxonomy" id="434235"/>
    <lineage>
        <taxon>Eukaryota</taxon>
        <taxon>Viridiplantae</taxon>
        <taxon>Streptophyta</taxon>
        <taxon>Embryophyta</taxon>
        <taxon>Tracheophyta</taxon>
        <taxon>Spermatophyta</taxon>
        <taxon>Magnoliopsida</taxon>
        <taxon>eudicotyledons</taxon>
        <taxon>Gunneridae</taxon>
        <taxon>Pentapetalae</taxon>
        <taxon>rosids</taxon>
        <taxon>malvids</taxon>
        <taxon>Sapindales</taxon>
        <taxon>Anacardiaceae</taxon>
        <taxon>Pistacia</taxon>
    </lineage>
</organism>
<dbReference type="Proteomes" id="UP001163603">
    <property type="component" value="Chromosome 1"/>
</dbReference>
<accession>A0ACC0ZL68</accession>
<gene>
    <name evidence="1" type="ORF">Pint_00188</name>
</gene>
<comment type="caution">
    <text evidence="1">The sequence shown here is derived from an EMBL/GenBank/DDBJ whole genome shotgun (WGS) entry which is preliminary data.</text>
</comment>
<evidence type="ECO:0000313" key="1">
    <source>
        <dbReference type="EMBL" id="KAJ0053996.1"/>
    </source>
</evidence>
<dbReference type="EMBL" id="CM047736">
    <property type="protein sequence ID" value="KAJ0053996.1"/>
    <property type="molecule type" value="Genomic_DNA"/>
</dbReference>
<reference evidence="2" key="1">
    <citation type="journal article" date="2023" name="G3 (Bethesda)">
        <title>Genome assembly and association tests identify interacting loci associated with vigor, precocity, and sex in interspecific pistachio rootstocks.</title>
        <authorList>
            <person name="Palmer W."/>
            <person name="Jacygrad E."/>
            <person name="Sagayaradj S."/>
            <person name="Cavanaugh K."/>
            <person name="Han R."/>
            <person name="Bertier L."/>
            <person name="Beede B."/>
            <person name="Kafkas S."/>
            <person name="Golino D."/>
            <person name="Preece J."/>
            <person name="Michelmore R."/>
        </authorList>
    </citation>
    <scope>NUCLEOTIDE SEQUENCE [LARGE SCALE GENOMIC DNA]</scope>
</reference>
<proteinExistence type="predicted"/>